<gene>
    <name evidence="1" type="ORF">EJB05_28433</name>
</gene>
<evidence type="ECO:0000313" key="1">
    <source>
        <dbReference type="EMBL" id="TVU25912.1"/>
    </source>
</evidence>
<proteinExistence type="predicted"/>
<evidence type="ECO:0000313" key="2">
    <source>
        <dbReference type="Proteomes" id="UP000324897"/>
    </source>
</evidence>
<dbReference type="Proteomes" id="UP000324897">
    <property type="component" value="Chromosome 2"/>
</dbReference>
<dbReference type="AlphaFoldDB" id="A0A5J9UQ56"/>
<dbReference type="Gramene" id="TVU25912">
    <property type="protein sequence ID" value="TVU25912"/>
    <property type="gene ID" value="EJB05_28433"/>
</dbReference>
<comment type="caution">
    <text evidence="1">The sequence shown here is derived from an EMBL/GenBank/DDBJ whole genome shotgun (WGS) entry which is preliminary data.</text>
</comment>
<keyword evidence="2" id="KW-1185">Reference proteome</keyword>
<organism evidence="1 2">
    <name type="scientific">Eragrostis curvula</name>
    <name type="common">weeping love grass</name>
    <dbReference type="NCBI Taxonomy" id="38414"/>
    <lineage>
        <taxon>Eukaryota</taxon>
        <taxon>Viridiplantae</taxon>
        <taxon>Streptophyta</taxon>
        <taxon>Embryophyta</taxon>
        <taxon>Tracheophyta</taxon>
        <taxon>Spermatophyta</taxon>
        <taxon>Magnoliopsida</taxon>
        <taxon>Liliopsida</taxon>
        <taxon>Poales</taxon>
        <taxon>Poaceae</taxon>
        <taxon>PACMAD clade</taxon>
        <taxon>Chloridoideae</taxon>
        <taxon>Eragrostideae</taxon>
        <taxon>Eragrostidinae</taxon>
        <taxon>Eragrostis</taxon>
    </lineage>
</organism>
<name>A0A5J9UQ56_9POAL</name>
<protein>
    <submittedName>
        <fullName evidence="1">Uncharacterized protein</fullName>
    </submittedName>
</protein>
<sequence length="59" mass="7005">MEKKVVMVNIWVCVHLKRQTVLARPLPQFTKTATPVMAYERIHERTDQTRSVAVQHRYL</sequence>
<dbReference type="EMBL" id="RWGY01000013">
    <property type="protein sequence ID" value="TVU25912.1"/>
    <property type="molecule type" value="Genomic_DNA"/>
</dbReference>
<feature type="non-terminal residue" evidence="1">
    <location>
        <position position="1"/>
    </location>
</feature>
<accession>A0A5J9UQ56</accession>
<reference evidence="1 2" key="1">
    <citation type="journal article" date="2019" name="Sci. Rep.">
        <title>A high-quality genome of Eragrostis curvula grass provides insights into Poaceae evolution and supports new strategies to enhance forage quality.</title>
        <authorList>
            <person name="Carballo J."/>
            <person name="Santos B.A.C.M."/>
            <person name="Zappacosta D."/>
            <person name="Garbus I."/>
            <person name="Selva J.P."/>
            <person name="Gallo C.A."/>
            <person name="Diaz A."/>
            <person name="Albertini E."/>
            <person name="Caccamo M."/>
            <person name="Echenique V."/>
        </authorList>
    </citation>
    <scope>NUCLEOTIDE SEQUENCE [LARGE SCALE GENOMIC DNA]</scope>
    <source>
        <strain evidence="2">cv. Victoria</strain>
        <tissue evidence="1">Leaf</tissue>
    </source>
</reference>